<accession>A0A821CD06</accession>
<dbReference type="EMBL" id="CAJOBO010011412">
    <property type="protein sequence ID" value="CAF4604987.1"/>
    <property type="molecule type" value="Genomic_DNA"/>
</dbReference>
<protein>
    <submittedName>
        <fullName evidence="1">Uncharacterized protein</fullName>
    </submittedName>
</protein>
<dbReference type="AlphaFoldDB" id="A0A821CD06"/>
<gene>
    <name evidence="1" type="ORF">HFQ381_LOCUS33722</name>
</gene>
<name>A0A821CD06_9BILA</name>
<evidence type="ECO:0000313" key="1">
    <source>
        <dbReference type="EMBL" id="CAF4604987.1"/>
    </source>
</evidence>
<comment type="caution">
    <text evidence="1">The sequence shown here is derived from an EMBL/GenBank/DDBJ whole genome shotgun (WGS) entry which is preliminary data.</text>
</comment>
<organism evidence="1 2">
    <name type="scientific">Rotaria socialis</name>
    <dbReference type="NCBI Taxonomy" id="392032"/>
    <lineage>
        <taxon>Eukaryota</taxon>
        <taxon>Metazoa</taxon>
        <taxon>Spiralia</taxon>
        <taxon>Gnathifera</taxon>
        <taxon>Rotifera</taxon>
        <taxon>Eurotatoria</taxon>
        <taxon>Bdelloidea</taxon>
        <taxon>Philodinida</taxon>
        <taxon>Philodinidae</taxon>
        <taxon>Rotaria</taxon>
    </lineage>
</organism>
<sequence length="153" mass="17504">MYEVENSSVIDGGTNENEITDNIKNLLLENSEGIQTKFSKSLLHELIQLALPNTYKNFTWSTIEGDKSGTVDNVIRLNDEADAEERQHQLMLQDIGSSGVVSVDFHYKENPLLFTNDETWLGYVSNIDRHKHAIYIQPDCMMSYMDTLTQELE</sequence>
<reference evidence="1" key="1">
    <citation type="submission" date="2021-02" db="EMBL/GenBank/DDBJ databases">
        <authorList>
            <person name="Nowell W R."/>
        </authorList>
    </citation>
    <scope>NUCLEOTIDE SEQUENCE</scope>
</reference>
<dbReference type="Proteomes" id="UP000663851">
    <property type="component" value="Unassembled WGS sequence"/>
</dbReference>
<evidence type="ECO:0000313" key="2">
    <source>
        <dbReference type="Proteomes" id="UP000663851"/>
    </source>
</evidence>
<proteinExistence type="predicted"/>